<proteinExistence type="predicted"/>
<protein>
    <submittedName>
        <fullName evidence="1">Uncharacterized protein</fullName>
    </submittedName>
</protein>
<evidence type="ECO:0000313" key="2">
    <source>
        <dbReference type="EMBL" id="CAF4419191.1"/>
    </source>
</evidence>
<dbReference type="InterPro" id="IPR036322">
    <property type="entry name" value="WD40_repeat_dom_sf"/>
</dbReference>
<sequence length="296" mass="34459">MIVVLLDLIDCDKVQINGNIEILKDNLDAYLVQIPIFDIEQLNKPPTKKFALKSNYIAAAASDRFILAYDHPSLVLFNSDTELNRVKLNNNEAEVYDICWSETLCAFLILSLRSLYMYDPLSSGLKQIEQIKLAEGENIWSITAYQNDLFISYLSGDYIIECRSLPSWKILKRWKKHDICDKDDVYIHCIRTNDIYLGMTIKQGNKTWKFGIFDHQMTKIRQLQIDKQIDHINTCMLTPISNQKWLTINSSLKKISFIDESTNQIKQINKNVNIGFYFGKQLFVLRTTDGLEFYEL</sequence>
<dbReference type="OrthoDB" id="9978921at2759"/>
<dbReference type="SUPFAM" id="SSF50978">
    <property type="entry name" value="WD40 repeat-like"/>
    <property type="match status" value="1"/>
</dbReference>
<dbReference type="EMBL" id="CAJNOQ010027980">
    <property type="protein sequence ID" value="CAF1557897.1"/>
    <property type="molecule type" value="Genomic_DNA"/>
</dbReference>
<reference evidence="1" key="1">
    <citation type="submission" date="2021-02" db="EMBL/GenBank/DDBJ databases">
        <authorList>
            <person name="Nowell W R."/>
        </authorList>
    </citation>
    <scope>NUCLEOTIDE SEQUENCE</scope>
</reference>
<dbReference type="EMBL" id="CAJOBC010093706">
    <property type="protein sequence ID" value="CAF4419191.1"/>
    <property type="molecule type" value="Genomic_DNA"/>
</dbReference>
<evidence type="ECO:0000313" key="1">
    <source>
        <dbReference type="EMBL" id="CAF1557897.1"/>
    </source>
</evidence>
<gene>
    <name evidence="1" type="ORF">GPM918_LOCUS39590</name>
    <name evidence="2" type="ORF">SRO942_LOCUS40473</name>
</gene>
<comment type="caution">
    <text evidence="1">The sequence shown here is derived from an EMBL/GenBank/DDBJ whole genome shotgun (WGS) entry which is preliminary data.</text>
</comment>
<dbReference type="Proteomes" id="UP000681722">
    <property type="component" value="Unassembled WGS sequence"/>
</dbReference>
<organism evidence="1 3">
    <name type="scientific">Didymodactylos carnosus</name>
    <dbReference type="NCBI Taxonomy" id="1234261"/>
    <lineage>
        <taxon>Eukaryota</taxon>
        <taxon>Metazoa</taxon>
        <taxon>Spiralia</taxon>
        <taxon>Gnathifera</taxon>
        <taxon>Rotifera</taxon>
        <taxon>Eurotatoria</taxon>
        <taxon>Bdelloidea</taxon>
        <taxon>Philodinida</taxon>
        <taxon>Philodinidae</taxon>
        <taxon>Didymodactylos</taxon>
    </lineage>
</organism>
<keyword evidence="3" id="KW-1185">Reference proteome</keyword>
<dbReference type="AlphaFoldDB" id="A0A815XHJ1"/>
<accession>A0A815XHJ1</accession>
<evidence type="ECO:0000313" key="3">
    <source>
        <dbReference type="Proteomes" id="UP000663829"/>
    </source>
</evidence>
<dbReference type="Proteomes" id="UP000663829">
    <property type="component" value="Unassembled WGS sequence"/>
</dbReference>
<name>A0A815XHJ1_9BILA</name>